<keyword evidence="1" id="KW-0472">Membrane</keyword>
<keyword evidence="1" id="KW-1133">Transmembrane helix</keyword>
<sequence length="119" mass="12628">MKWMGLAVGLAGTIVGAITAHLELGNFFHGVNAGSPYWTITMVTIGGLAAILSLWKAKWAGWVLLAISVGGVFGNFIMWEGPGTFYLASALISFTNAGQQSKAKVLSQYQDHTSGTQHL</sequence>
<keyword evidence="3" id="KW-1185">Reference proteome</keyword>
<feature type="transmembrane region" description="Helical" evidence="1">
    <location>
        <begin position="36"/>
        <end position="55"/>
    </location>
</feature>
<dbReference type="EMBL" id="LJCO01000082">
    <property type="protein sequence ID" value="KPV42145.1"/>
    <property type="molecule type" value="Genomic_DNA"/>
</dbReference>
<name>A0A0P9CRN2_9BACL</name>
<protein>
    <submittedName>
        <fullName evidence="2">Uncharacterized protein</fullName>
    </submittedName>
</protein>
<evidence type="ECO:0000313" key="3">
    <source>
        <dbReference type="Proteomes" id="UP000050482"/>
    </source>
</evidence>
<reference evidence="2 3" key="1">
    <citation type="submission" date="2015-09" db="EMBL/GenBank/DDBJ databases">
        <title>Draft genome sequence of Alicyclobacillus ferrooxydans DSM 22381.</title>
        <authorList>
            <person name="Hemp J."/>
        </authorList>
    </citation>
    <scope>NUCLEOTIDE SEQUENCE [LARGE SCALE GENOMIC DNA]</scope>
    <source>
        <strain evidence="2 3">TC-34</strain>
    </source>
</reference>
<dbReference type="RefSeq" id="WP_054970770.1">
    <property type="nucleotide sequence ID" value="NZ_LJCO01000082.1"/>
</dbReference>
<dbReference type="PATRIC" id="fig|471514.4.peg.1493"/>
<accession>A0A0P9CRN2</accession>
<evidence type="ECO:0000313" key="2">
    <source>
        <dbReference type="EMBL" id="KPV42145.1"/>
    </source>
</evidence>
<dbReference type="STRING" id="471514.AN477_19040"/>
<comment type="caution">
    <text evidence="2">The sequence shown here is derived from an EMBL/GenBank/DDBJ whole genome shotgun (WGS) entry which is preliminary data.</text>
</comment>
<gene>
    <name evidence="2" type="ORF">AN477_19040</name>
</gene>
<evidence type="ECO:0000256" key="1">
    <source>
        <dbReference type="SAM" id="Phobius"/>
    </source>
</evidence>
<organism evidence="2 3">
    <name type="scientific">Alicyclobacillus ferrooxydans</name>
    <dbReference type="NCBI Taxonomy" id="471514"/>
    <lineage>
        <taxon>Bacteria</taxon>
        <taxon>Bacillati</taxon>
        <taxon>Bacillota</taxon>
        <taxon>Bacilli</taxon>
        <taxon>Bacillales</taxon>
        <taxon>Alicyclobacillaceae</taxon>
        <taxon>Alicyclobacillus</taxon>
    </lineage>
</organism>
<feature type="transmembrane region" description="Helical" evidence="1">
    <location>
        <begin position="62"/>
        <end position="79"/>
    </location>
</feature>
<keyword evidence="1" id="KW-0812">Transmembrane</keyword>
<proteinExistence type="predicted"/>
<dbReference type="AlphaFoldDB" id="A0A0P9CRN2"/>
<dbReference type="Proteomes" id="UP000050482">
    <property type="component" value="Unassembled WGS sequence"/>
</dbReference>